<evidence type="ECO:0000313" key="3">
    <source>
        <dbReference type="Proteomes" id="UP000001075"/>
    </source>
</evidence>
<proteinExistence type="predicted"/>
<accession>G3IJB8</accession>
<protein>
    <submittedName>
        <fullName evidence="2">Uncharacterized protein</fullName>
    </submittedName>
</protein>
<sequence>MAETITLSGKPTSRKVPCRPSQPLPSTSGLSVKYVHGHDLLSLLVCLDDCEAPRSLYPCHLSRASFGTRLTPQESNTIPF</sequence>
<evidence type="ECO:0000313" key="2">
    <source>
        <dbReference type="EMBL" id="EGV98986.1"/>
    </source>
</evidence>
<reference evidence="3" key="1">
    <citation type="journal article" date="2011" name="Nat. Biotechnol.">
        <title>The genomic sequence of the Chinese hamster ovary (CHO)-K1 cell line.</title>
        <authorList>
            <person name="Xu X."/>
            <person name="Nagarajan H."/>
            <person name="Lewis N.E."/>
            <person name="Pan S."/>
            <person name="Cai Z."/>
            <person name="Liu X."/>
            <person name="Chen W."/>
            <person name="Xie M."/>
            <person name="Wang W."/>
            <person name="Hammond S."/>
            <person name="Andersen M.R."/>
            <person name="Neff N."/>
            <person name="Passarelli B."/>
            <person name="Koh W."/>
            <person name="Fan H.C."/>
            <person name="Wang J."/>
            <person name="Gui Y."/>
            <person name="Lee K.H."/>
            <person name="Betenbaugh M.J."/>
            <person name="Quake S.R."/>
            <person name="Famili I."/>
            <person name="Palsson B.O."/>
            <person name="Wang J."/>
        </authorList>
    </citation>
    <scope>NUCLEOTIDE SEQUENCE [LARGE SCALE GENOMIC DNA]</scope>
    <source>
        <strain evidence="3">CHO K1 cell line</strain>
    </source>
</reference>
<name>G3IJB8_CRIGR</name>
<gene>
    <name evidence="2" type="ORF">I79_023951</name>
</gene>
<dbReference type="AlphaFoldDB" id="G3IJB8"/>
<dbReference type="InParanoid" id="G3IJB8"/>
<dbReference type="EMBL" id="JH003256">
    <property type="protein sequence ID" value="EGV98986.1"/>
    <property type="molecule type" value="Genomic_DNA"/>
</dbReference>
<organism evidence="2 3">
    <name type="scientific">Cricetulus griseus</name>
    <name type="common">Chinese hamster</name>
    <name type="synonym">Cricetulus barabensis griseus</name>
    <dbReference type="NCBI Taxonomy" id="10029"/>
    <lineage>
        <taxon>Eukaryota</taxon>
        <taxon>Metazoa</taxon>
        <taxon>Chordata</taxon>
        <taxon>Craniata</taxon>
        <taxon>Vertebrata</taxon>
        <taxon>Euteleostomi</taxon>
        <taxon>Mammalia</taxon>
        <taxon>Eutheria</taxon>
        <taxon>Euarchontoglires</taxon>
        <taxon>Glires</taxon>
        <taxon>Rodentia</taxon>
        <taxon>Myomorpha</taxon>
        <taxon>Muroidea</taxon>
        <taxon>Cricetidae</taxon>
        <taxon>Cricetinae</taxon>
        <taxon>Cricetulus</taxon>
    </lineage>
</organism>
<dbReference type="Proteomes" id="UP000001075">
    <property type="component" value="Unassembled WGS sequence"/>
</dbReference>
<feature type="compositionally biased region" description="Polar residues" evidence="1">
    <location>
        <begin position="1"/>
        <end position="11"/>
    </location>
</feature>
<feature type="region of interest" description="Disordered" evidence="1">
    <location>
        <begin position="1"/>
        <end position="26"/>
    </location>
</feature>
<evidence type="ECO:0000256" key="1">
    <source>
        <dbReference type="SAM" id="MobiDB-lite"/>
    </source>
</evidence>